<dbReference type="SUPFAM" id="SSF54928">
    <property type="entry name" value="RNA-binding domain, RBD"/>
    <property type="match status" value="1"/>
</dbReference>
<comment type="caution">
    <text evidence="5">The sequence shown here is derived from an EMBL/GenBank/DDBJ whole genome shotgun (WGS) entry which is preliminary data.</text>
</comment>
<dbReference type="AlphaFoldDB" id="A0A834JF61"/>
<dbReference type="EMBL" id="JACSEA010000013">
    <property type="protein sequence ID" value="KAF7386576.1"/>
    <property type="molecule type" value="Genomic_DNA"/>
</dbReference>
<dbReference type="Gene3D" id="3.30.70.330">
    <property type="match status" value="1"/>
</dbReference>
<proteinExistence type="predicted"/>
<dbReference type="Pfam" id="PF00076">
    <property type="entry name" value="RRM_1"/>
    <property type="match status" value="1"/>
</dbReference>
<accession>A0A834JF61</accession>
<dbReference type="SMART" id="SM00360">
    <property type="entry name" value="RRM"/>
    <property type="match status" value="1"/>
</dbReference>
<dbReference type="PROSITE" id="PS50102">
    <property type="entry name" value="RRM"/>
    <property type="match status" value="1"/>
</dbReference>
<organism evidence="5 6">
    <name type="scientific">Vespula vulgaris</name>
    <name type="common">Yellow jacket</name>
    <name type="synonym">Wasp</name>
    <dbReference type="NCBI Taxonomy" id="7454"/>
    <lineage>
        <taxon>Eukaryota</taxon>
        <taxon>Metazoa</taxon>
        <taxon>Ecdysozoa</taxon>
        <taxon>Arthropoda</taxon>
        <taxon>Hexapoda</taxon>
        <taxon>Insecta</taxon>
        <taxon>Pterygota</taxon>
        <taxon>Neoptera</taxon>
        <taxon>Endopterygota</taxon>
        <taxon>Hymenoptera</taxon>
        <taxon>Apocrita</taxon>
        <taxon>Aculeata</taxon>
        <taxon>Vespoidea</taxon>
        <taxon>Vespidae</taxon>
        <taxon>Vespinae</taxon>
        <taxon>Vespula</taxon>
    </lineage>
</organism>
<reference evidence="5" key="1">
    <citation type="journal article" date="2020" name="G3 (Bethesda)">
        <title>High-Quality Assemblies for Three Invasive Social Wasps from the &lt;i&gt;Vespula&lt;/i&gt; Genus.</title>
        <authorList>
            <person name="Harrop T.W.R."/>
            <person name="Guhlin J."/>
            <person name="McLaughlin G.M."/>
            <person name="Permina E."/>
            <person name="Stockwell P."/>
            <person name="Gilligan J."/>
            <person name="Le Lec M.F."/>
            <person name="Gruber M.A.M."/>
            <person name="Quinn O."/>
            <person name="Lovegrove M."/>
            <person name="Duncan E.J."/>
            <person name="Remnant E.J."/>
            <person name="Van Eeckhoven J."/>
            <person name="Graham B."/>
            <person name="Knapp R.A."/>
            <person name="Langford K.W."/>
            <person name="Kronenberg Z."/>
            <person name="Press M.O."/>
            <person name="Eacker S.M."/>
            <person name="Wilson-Rankin E.E."/>
            <person name="Purcell J."/>
            <person name="Lester P.J."/>
            <person name="Dearden P.K."/>
        </authorList>
    </citation>
    <scope>NUCLEOTIDE SEQUENCE</scope>
    <source>
        <strain evidence="5">Marl-1</strain>
    </source>
</reference>
<dbReference type="InterPro" id="IPR035979">
    <property type="entry name" value="RBD_domain_sf"/>
</dbReference>
<evidence type="ECO:0000259" key="4">
    <source>
        <dbReference type="PROSITE" id="PS50102"/>
    </source>
</evidence>
<evidence type="ECO:0000313" key="5">
    <source>
        <dbReference type="EMBL" id="KAF7386576.1"/>
    </source>
</evidence>
<keyword evidence="6" id="KW-1185">Reference proteome</keyword>
<evidence type="ECO:0000256" key="2">
    <source>
        <dbReference type="ARBA" id="ARBA00022884"/>
    </source>
</evidence>
<dbReference type="Proteomes" id="UP000614350">
    <property type="component" value="Unassembled WGS sequence"/>
</dbReference>
<sequence length="217" mass="23955">MVKGVVGGRFKGRPGEEAAGEVVGVEGEAPVAAAEDRKLFVGMLSKQQTEDDVRQLFAAFGTIEECTILRGPDGSSKEFAIPDRFKVSRRHRMEKLKGTLLDARICLCKILCESQGIPRSRGNVSCHEEINTGLTLDGIAIKVPVSLVLLRIVRFSFEFSRGTSKSKQTETLCDKRKVLPVYEKRYIPSPGSSKGAGRLLGNEEFKKGMVSPWIQRR</sequence>
<keyword evidence="1" id="KW-0677">Repeat</keyword>
<dbReference type="PANTHER" id="PTHR24012">
    <property type="entry name" value="RNA BINDING PROTEIN"/>
    <property type="match status" value="1"/>
</dbReference>
<dbReference type="GO" id="GO:0003723">
    <property type="term" value="F:RNA binding"/>
    <property type="evidence" value="ECO:0007669"/>
    <property type="project" value="UniProtKB-UniRule"/>
</dbReference>
<evidence type="ECO:0000313" key="6">
    <source>
        <dbReference type="Proteomes" id="UP000614350"/>
    </source>
</evidence>
<dbReference type="InterPro" id="IPR000504">
    <property type="entry name" value="RRM_dom"/>
</dbReference>
<dbReference type="InterPro" id="IPR012677">
    <property type="entry name" value="Nucleotide-bd_a/b_plait_sf"/>
</dbReference>
<feature type="domain" description="RRM" evidence="4">
    <location>
        <begin position="37"/>
        <end position="81"/>
    </location>
</feature>
<evidence type="ECO:0000256" key="3">
    <source>
        <dbReference type="PROSITE-ProRule" id="PRU00176"/>
    </source>
</evidence>
<name>A0A834JF61_VESVU</name>
<protein>
    <recommendedName>
        <fullName evidence="4">RRM domain-containing protein</fullName>
    </recommendedName>
</protein>
<gene>
    <name evidence="5" type="ORF">HZH66_011028</name>
</gene>
<keyword evidence="2 3" id="KW-0694">RNA-binding</keyword>
<evidence type="ECO:0000256" key="1">
    <source>
        <dbReference type="ARBA" id="ARBA00022737"/>
    </source>
</evidence>